<dbReference type="InterPro" id="IPR042098">
    <property type="entry name" value="TauD-like_sf"/>
</dbReference>
<dbReference type="EMBL" id="MU853410">
    <property type="protein sequence ID" value="KAK4133930.1"/>
    <property type="molecule type" value="Genomic_DNA"/>
</dbReference>
<dbReference type="Gene3D" id="3.60.130.10">
    <property type="entry name" value="Clavaminate synthase-like"/>
    <property type="match status" value="1"/>
</dbReference>
<reference evidence="3" key="2">
    <citation type="submission" date="2023-05" db="EMBL/GenBank/DDBJ databases">
        <authorList>
            <consortium name="Lawrence Berkeley National Laboratory"/>
            <person name="Steindorff A."/>
            <person name="Hensen N."/>
            <person name="Bonometti L."/>
            <person name="Westerberg I."/>
            <person name="Brannstrom I.O."/>
            <person name="Guillou S."/>
            <person name="Cros-Aarteil S."/>
            <person name="Calhoun S."/>
            <person name="Haridas S."/>
            <person name="Kuo A."/>
            <person name="Mondo S."/>
            <person name="Pangilinan J."/>
            <person name="Riley R."/>
            <person name="Labutti K."/>
            <person name="Andreopoulos B."/>
            <person name="Lipzen A."/>
            <person name="Chen C."/>
            <person name="Yanf M."/>
            <person name="Daum C."/>
            <person name="Ng V."/>
            <person name="Clum A."/>
            <person name="Ohm R."/>
            <person name="Martin F."/>
            <person name="Silar P."/>
            <person name="Natvig D."/>
            <person name="Lalanne C."/>
            <person name="Gautier V."/>
            <person name="Ament-Velasquez S.L."/>
            <person name="Kruys A."/>
            <person name="Hutchinson M.I."/>
            <person name="Powell A.J."/>
            <person name="Barry K."/>
            <person name="Miller A.N."/>
            <person name="Grigoriev I.V."/>
            <person name="Debuchy R."/>
            <person name="Gladieux P."/>
            <person name="Thoren M.H."/>
            <person name="Johannesson H."/>
        </authorList>
    </citation>
    <scope>NUCLEOTIDE SEQUENCE</scope>
    <source>
        <strain evidence="3">CBS 123565</strain>
    </source>
</reference>
<comment type="caution">
    <text evidence="3">The sequence shown here is derived from an EMBL/GenBank/DDBJ whole genome shotgun (WGS) entry which is preliminary data.</text>
</comment>
<dbReference type="AlphaFoldDB" id="A0AAN6UJJ5"/>
<evidence type="ECO:0000256" key="2">
    <source>
        <dbReference type="SAM" id="MobiDB-lite"/>
    </source>
</evidence>
<proteinExistence type="predicted"/>
<accession>A0AAN6UJJ5</accession>
<evidence type="ECO:0000256" key="1">
    <source>
        <dbReference type="ARBA" id="ARBA00023002"/>
    </source>
</evidence>
<evidence type="ECO:0000313" key="4">
    <source>
        <dbReference type="Proteomes" id="UP001304895"/>
    </source>
</evidence>
<keyword evidence="1" id="KW-0560">Oxidoreductase</keyword>
<dbReference type="GO" id="GO:0016491">
    <property type="term" value="F:oxidoreductase activity"/>
    <property type="evidence" value="ECO:0007669"/>
    <property type="project" value="UniProtKB-KW"/>
</dbReference>
<feature type="region of interest" description="Disordered" evidence="2">
    <location>
        <begin position="1"/>
        <end position="28"/>
    </location>
</feature>
<keyword evidence="4" id="KW-1185">Reference proteome</keyword>
<sequence length="266" mass="29598">MAGRTIQPPSPPGAPGQPDIGYTPDHGKYLERGKRRRETEDLATTLPLGFPQQLRSELVWDGNDLAERYDWNYSLDKDDVNEIELALQHFKATMPSLKKPLGFISQETFPLPNLHRALREVSREVHSGHGFKVIRGVPVTQHTREENIIIYAGISAHVGPIRGSAGGQSYLASSWKVYNELAATRPDLIPTLAEPWATDTFGKSEKPFLSAALLYHQAATATDPERLIIQYARRSFTGYWGLPRSPYIPPIRDASRGGSRVDCGGR</sequence>
<reference evidence="3" key="1">
    <citation type="journal article" date="2023" name="Mol. Phylogenet. Evol.">
        <title>Genome-scale phylogeny and comparative genomics of the fungal order Sordariales.</title>
        <authorList>
            <person name="Hensen N."/>
            <person name="Bonometti L."/>
            <person name="Westerberg I."/>
            <person name="Brannstrom I.O."/>
            <person name="Guillou S."/>
            <person name="Cros-Aarteil S."/>
            <person name="Calhoun S."/>
            <person name="Haridas S."/>
            <person name="Kuo A."/>
            <person name="Mondo S."/>
            <person name="Pangilinan J."/>
            <person name="Riley R."/>
            <person name="LaButti K."/>
            <person name="Andreopoulos B."/>
            <person name="Lipzen A."/>
            <person name="Chen C."/>
            <person name="Yan M."/>
            <person name="Daum C."/>
            <person name="Ng V."/>
            <person name="Clum A."/>
            <person name="Steindorff A."/>
            <person name="Ohm R.A."/>
            <person name="Martin F."/>
            <person name="Silar P."/>
            <person name="Natvig D.O."/>
            <person name="Lalanne C."/>
            <person name="Gautier V."/>
            <person name="Ament-Velasquez S.L."/>
            <person name="Kruys A."/>
            <person name="Hutchinson M.I."/>
            <person name="Powell A.J."/>
            <person name="Barry K."/>
            <person name="Miller A.N."/>
            <person name="Grigoriev I.V."/>
            <person name="Debuchy R."/>
            <person name="Gladieux P."/>
            <person name="Hiltunen Thoren M."/>
            <person name="Johannesson H."/>
        </authorList>
    </citation>
    <scope>NUCLEOTIDE SEQUENCE</scope>
    <source>
        <strain evidence="3">CBS 123565</strain>
    </source>
</reference>
<evidence type="ECO:0000313" key="3">
    <source>
        <dbReference type="EMBL" id="KAK4133930.1"/>
    </source>
</evidence>
<protein>
    <submittedName>
        <fullName evidence="3">Uncharacterized protein</fullName>
    </submittedName>
</protein>
<gene>
    <name evidence="3" type="ORF">BT67DRAFT_449990</name>
</gene>
<organism evidence="3 4">
    <name type="scientific">Trichocladium antarcticum</name>
    <dbReference type="NCBI Taxonomy" id="1450529"/>
    <lineage>
        <taxon>Eukaryota</taxon>
        <taxon>Fungi</taxon>
        <taxon>Dikarya</taxon>
        <taxon>Ascomycota</taxon>
        <taxon>Pezizomycotina</taxon>
        <taxon>Sordariomycetes</taxon>
        <taxon>Sordariomycetidae</taxon>
        <taxon>Sordariales</taxon>
        <taxon>Chaetomiaceae</taxon>
        <taxon>Trichocladium</taxon>
    </lineage>
</organism>
<dbReference type="Proteomes" id="UP001304895">
    <property type="component" value="Unassembled WGS sequence"/>
</dbReference>
<dbReference type="SUPFAM" id="SSF51197">
    <property type="entry name" value="Clavaminate synthase-like"/>
    <property type="match status" value="1"/>
</dbReference>
<name>A0AAN6UJJ5_9PEZI</name>